<name>A0A832I3Q2_UNCEI</name>
<accession>A0A832I3Q2</accession>
<organism evidence="2">
    <name type="scientific">Eiseniibacteriota bacterium</name>
    <dbReference type="NCBI Taxonomy" id="2212470"/>
    <lineage>
        <taxon>Bacteria</taxon>
        <taxon>Candidatus Eiseniibacteriota</taxon>
    </lineage>
</organism>
<dbReference type="AlphaFoldDB" id="A0A832I3Q2"/>
<protein>
    <submittedName>
        <fullName evidence="2">Uncharacterized protein</fullName>
    </submittedName>
</protein>
<reference evidence="2" key="1">
    <citation type="journal article" date="2020" name="mSystems">
        <title>Genome- and Community-Level Interaction Insights into Carbon Utilization and Element Cycling Functions of Hydrothermarchaeota in Hydrothermal Sediment.</title>
        <authorList>
            <person name="Zhou Z."/>
            <person name="Liu Y."/>
            <person name="Xu W."/>
            <person name="Pan J."/>
            <person name="Luo Z.H."/>
            <person name="Li M."/>
        </authorList>
    </citation>
    <scope>NUCLEOTIDE SEQUENCE [LARGE SCALE GENOMIC DNA]</scope>
    <source>
        <strain evidence="2">SpSt-381</strain>
    </source>
</reference>
<sequence>MSTRSPASVLALLLAASAAGCGPRAPRERGVPAGVPPDPVERPATREAAEAFAAAAHARLAGLDSVRGRLALGDSDARFTAWFEHGHVRAVRESVDFGDYGSSVLRWTFARDSVVLVTEDGARAAPGGAPPAPVEMRVAFGPGGDTLAARRALGGEPVAFHPGWLLGIRARAETLLVRSRLLRASAAPSGGSHP</sequence>
<feature type="signal peptide" evidence="1">
    <location>
        <begin position="1"/>
        <end position="21"/>
    </location>
</feature>
<proteinExistence type="predicted"/>
<dbReference type="EMBL" id="DSQF01000028">
    <property type="protein sequence ID" value="HGZ44387.1"/>
    <property type="molecule type" value="Genomic_DNA"/>
</dbReference>
<evidence type="ECO:0000313" key="2">
    <source>
        <dbReference type="EMBL" id="HGZ44387.1"/>
    </source>
</evidence>
<feature type="chain" id="PRO_5032456324" evidence="1">
    <location>
        <begin position="22"/>
        <end position="194"/>
    </location>
</feature>
<evidence type="ECO:0000256" key="1">
    <source>
        <dbReference type="SAM" id="SignalP"/>
    </source>
</evidence>
<keyword evidence="1" id="KW-0732">Signal</keyword>
<dbReference type="PROSITE" id="PS51257">
    <property type="entry name" value="PROKAR_LIPOPROTEIN"/>
    <property type="match status" value="1"/>
</dbReference>
<comment type="caution">
    <text evidence="2">The sequence shown here is derived from an EMBL/GenBank/DDBJ whole genome shotgun (WGS) entry which is preliminary data.</text>
</comment>
<gene>
    <name evidence="2" type="ORF">ENR23_13400</name>
</gene>